<dbReference type="InterPro" id="IPR028184">
    <property type="entry name" value="VGLL4"/>
</dbReference>
<reference evidence="2 3" key="1">
    <citation type="journal article" date="2007" name="Nature">
        <title>Evolution of genes and genomes on the Drosophila phylogeny.</title>
        <authorList>
            <consortium name="Drosophila 12 Genomes Consortium"/>
            <person name="Clark A.G."/>
            <person name="Eisen M.B."/>
            <person name="Smith D.R."/>
            <person name="Bergman C.M."/>
            <person name="Oliver B."/>
            <person name="Markow T.A."/>
            <person name="Kaufman T.C."/>
            <person name="Kellis M."/>
            <person name="Gelbart W."/>
            <person name="Iyer V.N."/>
            <person name="Pollard D.A."/>
            <person name="Sackton T.B."/>
            <person name="Larracuente A.M."/>
            <person name="Singh N.D."/>
            <person name="Abad J.P."/>
            <person name="Abt D.N."/>
            <person name="Adryan B."/>
            <person name="Aguade M."/>
            <person name="Akashi H."/>
            <person name="Anderson W.W."/>
            <person name="Aquadro C.F."/>
            <person name="Ardell D.H."/>
            <person name="Arguello R."/>
            <person name="Artieri C.G."/>
            <person name="Barbash D.A."/>
            <person name="Barker D."/>
            <person name="Barsanti P."/>
            <person name="Batterham P."/>
            <person name="Batzoglou S."/>
            <person name="Begun D."/>
            <person name="Bhutkar A."/>
            <person name="Blanco E."/>
            <person name="Bosak S.A."/>
            <person name="Bradley R.K."/>
            <person name="Brand A.D."/>
            <person name="Brent M.R."/>
            <person name="Brooks A.N."/>
            <person name="Brown R.H."/>
            <person name="Butlin R.K."/>
            <person name="Caggese C."/>
            <person name="Calvi B.R."/>
            <person name="Bernardo de Carvalho A."/>
            <person name="Caspi A."/>
            <person name="Castrezana S."/>
            <person name="Celniker S.E."/>
            <person name="Chang J.L."/>
            <person name="Chapple C."/>
            <person name="Chatterji S."/>
            <person name="Chinwalla A."/>
            <person name="Civetta A."/>
            <person name="Clifton S.W."/>
            <person name="Comeron J.M."/>
            <person name="Costello J.C."/>
            <person name="Coyne J.A."/>
            <person name="Daub J."/>
            <person name="David R.G."/>
            <person name="Delcher A.L."/>
            <person name="Delehaunty K."/>
            <person name="Do C.B."/>
            <person name="Ebling H."/>
            <person name="Edwards K."/>
            <person name="Eickbush T."/>
            <person name="Evans J.D."/>
            <person name="Filipski A."/>
            <person name="Findeiss S."/>
            <person name="Freyhult E."/>
            <person name="Fulton L."/>
            <person name="Fulton R."/>
            <person name="Garcia A.C."/>
            <person name="Gardiner A."/>
            <person name="Garfield D.A."/>
            <person name="Garvin B.E."/>
            <person name="Gibson G."/>
            <person name="Gilbert D."/>
            <person name="Gnerre S."/>
            <person name="Godfrey J."/>
            <person name="Good R."/>
            <person name="Gotea V."/>
            <person name="Gravely B."/>
            <person name="Greenberg A.J."/>
            <person name="Griffiths-Jones S."/>
            <person name="Gross S."/>
            <person name="Guigo R."/>
            <person name="Gustafson E.A."/>
            <person name="Haerty W."/>
            <person name="Hahn M.W."/>
            <person name="Halligan D.L."/>
            <person name="Halpern A.L."/>
            <person name="Halter G.M."/>
            <person name="Han M.V."/>
            <person name="Heger A."/>
            <person name="Hillier L."/>
            <person name="Hinrichs A.S."/>
            <person name="Holmes I."/>
            <person name="Hoskins R.A."/>
            <person name="Hubisz M.J."/>
            <person name="Hultmark D."/>
            <person name="Huntley M.A."/>
            <person name="Jaffe D.B."/>
            <person name="Jagadeeshan S."/>
            <person name="Jeck W.R."/>
            <person name="Johnson J."/>
            <person name="Jones C.D."/>
            <person name="Jordan W.C."/>
            <person name="Karpen G.H."/>
            <person name="Kataoka E."/>
            <person name="Keightley P.D."/>
            <person name="Kheradpour P."/>
            <person name="Kirkness E.F."/>
            <person name="Koerich L.B."/>
            <person name="Kristiansen K."/>
            <person name="Kudrna D."/>
            <person name="Kulathinal R.J."/>
            <person name="Kumar S."/>
            <person name="Kwok R."/>
            <person name="Lander E."/>
            <person name="Langley C.H."/>
            <person name="Lapoint R."/>
            <person name="Lazzaro B.P."/>
            <person name="Lee S.J."/>
            <person name="Levesque L."/>
            <person name="Li R."/>
            <person name="Lin C.F."/>
            <person name="Lin M.F."/>
            <person name="Lindblad-Toh K."/>
            <person name="Llopart A."/>
            <person name="Long M."/>
            <person name="Low L."/>
            <person name="Lozovsky E."/>
            <person name="Lu J."/>
            <person name="Luo M."/>
            <person name="Machado C.A."/>
            <person name="Makalowski W."/>
            <person name="Marzo M."/>
            <person name="Matsuda M."/>
            <person name="Matzkin L."/>
            <person name="McAllister B."/>
            <person name="McBride C.S."/>
            <person name="McKernan B."/>
            <person name="McKernan K."/>
            <person name="Mendez-Lago M."/>
            <person name="Minx P."/>
            <person name="Mollenhauer M.U."/>
            <person name="Montooth K."/>
            <person name="Mount S.M."/>
            <person name="Mu X."/>
            <person name="Myers E."/>
            <person name="Negre B."/>
            <person name="Newfeld S."/>
            <person name="Nielsen R."/>
            <person name="Noor M.A."/>
            <person name="O'Grady P."/>
            <person name="Pachter L."/>
            <person name="Papaceit M."/>
            <person name="Parisi M.J."/>
            <person name="Parisi M."/>
            <person name="Parts L."/>
            <person name="Pedersen J.S."/>
            <person name="Pesole G."/>
            <person name="Phillippy A.M."/>
            <person name="Ponting C.P."/>
            <person name="Pop M."/>
            <person name="Porcelli D."/>
            <person name="Powell J.R."/>
            <person name="Prohaska S."/>
            <person name="Pruitt K."/>
            <person name="Puig M."/>
            <person name="Quesneville H."/>
            <person name="Ram K.R."/>
            <person name="Rand D."/>
            <person name="Rasmussen M.D."/>
            <person name="Reed L.K."/>
            <person name="Reenan R."/>
            <person name="Reily A."/>
            <person name="Remington K.A."/>
            <person name="Rieger T.T."/>
            <person name="Ritchie M.G."/>
            <person name="Robin C."/>
            <person name="Rogers Y.H."/>
            <person name="Rohde C."/>
            <person name="Rozas J."/>
            <person name="Rubenfield M.J."/>
            <person name="Ruiz A."/>
            <person name="Russo S."/>
            <person name="Salzberg S.L."/>
            <person name="Sanchez-Gracia A."/>
            <person name="Saranga D.J."/>
            <person name="Sato H."/>
            <person name="Schaeffer S.W."/>
            <person name="Schatz M.C."/>
            <person name="Schlenke T."/>
            <person name="Schwartz R."/>
            <person name="Segarra C."/>
            <person name="Singh R.S."/>
            <person name="Sirot L."/>
            <person name="Sirota M."/>
            <person name="Sisneros N.B."/>
            <person name="Smith C.D."/>
            <person name="Smith T.F."/>
            <person name="Spieth J."/>
            <person name="Stage D.E."/>
            <person name="Stark A."/>
            <person name="Stephan W."/>
            <person name="Strausberg R.L."/>
            <person name="Strempel S."/>
            <person name="Sturgill D."/>
            <person name="Sutton G."/>
            <person name="Sutton G.G."/>
            <person name="Tao W."/>
            <person name="Teichmann S."/>
            <person name="Tobari Y.N."/>
            <person name="Tomimura Y."/>
            <person name="Tsolas J.M."/>
            <person name="Valente V.L."/>
            <person name="Venter E."/>
            <person name="Venter J.C."/>
            <person name="Vicario S."/>
            <person name="Vieira F.G."/>
            <person name="Vilella A.J."/>
            <person name="Villasante A."/>
            <person name="Walenz B."/>
            <person name="Wang J."/>
            <person name="Wasserman M."/>
            <person name="Watts T."/>
            <person name="Wilson D."/>
            <person name="Wilson R.K."/>
            <person name="Wing R.A."/>
            <person name="Wolfner M.F."/>
            <person name="Wong A."/>
            <person name="Wong G.K."/>
            <person name="Wu C.I."/>
            <person name="Wu G."/>
            <person name="Yamamoto D."/>
            <person name="Yang H.P."/>
            <person name="Yang S.P."/>
            <person name="Yorke J.A."/>
            <person name="Yoshida K."/>
            <person name="Zdobnov E."/>
            <person name="Zhang P."/>
            <person name="Zhang Y."/>
            <person name="Zimin A.V."/>
            <person name="Baldwin J."/>
            <person name="Abdouelleil A."/>
            <person name="Abdulkadir J."/>
            <person name="Abebe A."/>
            <person name="Abera B."/>
            <person name="Abreu J."/>
            <person name="Acer S.C."/>
            <person name="Aftuck L."/>
            <person name="Alexander A."/>
            <person name="An P."/>
            <person name="Anderson E."/>
            <person name="Anderson S."/>
            <person name="Arachi H."/>
            <person name="Azer M."/>
            <person name="Bachantsang P."/>
            <person name="Barry A."/>
            <person name="Bayul T."/>
            <person name="Berlin A."/>
            <person name="Bessette D."/>
            <person name="Bloom T."/>
            <person name="Blye J."/>
            <person name="Boguslavskiy L."/>
            <person name="Bonnet C."/>
            <person name="Boukhgalter B."/>
            <person name="Bourzgui I."/>
            <person name="Brown A."/>
            <person name="Cahill P."/>
            <person name="Channer S."/>
            <person name="Cheshatsang Y."/>
            <person name="Chuda L."/>
            <person name="Citroen M."/>
            <person name="Collymore A."/>
            <person name="Cooke P."/>
            <person name="Costello M."/>
            <person name="D'Aco K."/>
            <person name="Daza R."/>
            <person name="De Haan G."/>
            <person name="DeGray S."/>
            <person name="DeMaso C."/>
            <person name="Dhargay N."/>
            <person name="Dooley K."/>
            <person name="Dooley E."/>
            <person name="Doricent M."/>
            <person name="Dorje P."/>
            <person name="Dorjee K."/>
            <person name="Dupes A."/>
            <person name="Elong R."/>
            <person name="Falk J."/>
            <person name="Farina A."/>
            <person name="Faro S."/>
            <person name="Ferguson D."/>
            <person name="Fisher S."/>
            <person name="Foley C.D."/>
            <person name="Franke A."/>
            <person name="Friedrich D."/>
            <person name="Gadbois L."/>
            <person name="Gearin G."/>
            <person name="Gearin C.R."/>
            <person name="Giannoukos G."/>
            <person name="Goode T."/>
            <person name="Graham J."/>
            <person name="Grandbois E."/>
            <person name="Grewal S."/>
            <person name="Gyaltsen K."/>
            <person name="Hafez N."/>
            <person name="Hagos B."/>
            <person name="Hall J."/>
            <person name="Henson C."/>
            <person name="Hollinger A."/>
            <person name="Honan T."/>
            <person name="Huard M.D."/>
            <person name="Hughes L."/>
            <person name="Hurhula B."/>
            <person name="Husby M.E."/>
            <person name="Kamat A."/>
            <person name="Kanga B."/>
            <person name="Kashin S."/>
            <person name="Khazanovich D."/>
            <person name="Kisner P."/>
            <person name="Lance K."/>
            <person name="Lara M."/>
            <person name="Lee W."/>
            <person name="Lennon N."/>
            <person name="Letendre F."/>
            <person name="LeVine R."/>
            <person name="Lipovsky A."/>
            <person name="Liu X."/>
            <person name="Liu J."/>
            <person name="Liu S."/>
            <person name="Lokyitsang T."/>
            <person name="Lokyitsang Y."/>
            <person name="Lubonja R."/>
            <person name="Lui A."/>
            <person name="MacDonald P."/>
            <person name="Magnisalis V."/>
            <person name="Maru K."/>
            <person name="Matthews C."/>
            <person name="McCusker W."/>
            <person name="McDonough S."/>
            <person name="Mehta T."/>
            <person name="Meldrim J."/>
            <person name="Meneus L."/>
            <person name="Mihai O."/>
            <person name="Mihalev A."/>
            <person name="Mihova T."/>
            <person name="Mittelman R."/>
            <person name="Mlenga V."/>
            <person name="Montmayeur A."/>
            <person name="Mulrain L."/>
            <person name="Navidi A."/>
            <person name="Naylor J."/>
            <person name="Negash T."/>
            <person name="Nguyen T."/>
            <person name="Nguyen N."/>
            <person name="Nicol R."/>
            <person name="Norbu C."/>
            <person name="Norbu N."/>
            <person name="Novod N."/>
            <person name="O'Neill B."/>
            <person name="Osman S."/>
            <person name="Markiewicz E."/>
            <person name="Oyono O.L."/>
            <person name="Patti C."/>
            <person name="Phunkhang P."/>
            <person name="Pierre F."/>
            <person name="Priest M."/>
            <person name="Raghuraman S."/>
            <person name="Rege F."/>
            <person name="Reyes R."/>
            <person name="Rise C."/>
            <person name="Rogov P."/>
            <person name="Ross K."/>
            <person name="Ryan E."/>
            <person name="Settipalli S."/>
            <person name="Shea T."/>
            <person name="Sherpa N."/>
            <person name="Shi L."/>
            <person name="Shih D."/>
            <person name="Sparrow T."/>
            <person name="Spaulding J."/>
            <person name="Stalker J."/>
            <person name="Stange-Thomann N."/>
            <person name="Stavropoulos S."/>
            <person name="Stone C."/>
            <person name="Strader C."/>
            <person name="Tesfaye S."/>
            <person name="Thomson T."/>
            <person name="Thoulutsang Y."/>
            <person name="Thoulutsang D."/>
            <person name="Topham K."/>
            <person name="Topping I."/>
            <person name="Tsamla T."/>
            <person name="Vassiliev H."/>
            <person name="Vo A."/>
            <person name="Wangchuk T."/>
            <person name="Wangdi T."/>
            <person name="Weiand M."/>
            <person name="Wilkinson J."/>
            <person name="Wilson A."/>
            <person name="Yadav S."/>
            <person name="Young G."/>
            <person name="Yu Q."/>
            <person name="Zembek L."/>
            <person name="Zhong D."/>
            <person name="Zimmer A."/>
            <person name="Zwirko Z."/>
            <person name="Jaffe D.B."/>
            <person name="Alvarez P."/>
            <person name="Brockman W."/>
            <person name="Butler J."/>
            <person name="Chin C."/>
            <person name="Gnerre S."/>
            <person name="Grabherr M."/>
            <person name="Kleber M."/>
            <person name="Mauceli E."/>
            <person name="MacCallum I."/>
        </authorList>
    </citation>
    <scope>NUCLEOTIDE SEQUENCE [LARGE SCALE GENOMIC DNA]</scope>
    <source>
        <strain evidence="3">Tucson 14024-0371.13</strain>
    </source>
</reference>
<dbReference type="InParanoid" id="A0A0P8YJ60"/>
<dbReference type="AlphaFoldDB" id="A0A0P8YJ60"/>
<feature type="region of interest" description="Disordered" evidence="1">
    <location>
        <begin position="1"/>
        <end position="82"/>
    </location>
</feature>
<dbReference type="PANTHER" id="PTHR17604">
    <property type="entry name" value="TRANSCRIPTION COFACTOR VESTIGIAL-LIKE PROTEIN 4"/>
    <property type="match status" value="1"/>
</dbReference>
<dbReference type="KEGG" id="dan:6493810"/>
<dbReference type="PANTHER" id="PTHR17604:SF7">
    <property type="entry name" value="TONDU-DOMAIN-CONTAINING GROWTH INHIBITOR, ISOFORM A"/>
    <property type="match status" value="1"/>
</dbReference>
<evidence type="ECO:0000313" key="2">
    <source>
        <dbReference type="EMBL" id="KPU79027.1"/>
    </source>
</evidence>
<evidence type="ECO:0000313" key="3">
    <source>
        <dbReference type="Proteomes" id="UP000007801"/>
    </source>
</evidence>
<feature type="compositionally biased region" description="Polar residues" evidence="1">
    <location>
        <begin position="57"/>
        <end position="71"/>
    </location>
</feature>
<dbReference type="eggNOG" id="KOG0667">
    <property type="taxonomic scope" value="Eukaryota"/>
</dbReference>
<dbReference type="Proteomes" id="UP000007801">
    <property type="component" value="Unassembled WGS sequence"/>
</dbReference>
<evidence type="ECO:0000256" key="1">
    <source>
        <dbReference type="SAM" id="MobiDB-lite"/>
    </source>
</evidence>
<sequence>MHHQLYRQQQQQQSHKEMRVTSKELPTIKWRRERRQRAAEYQVHDGGSGMDRPIDMSVTSGSLKLHQQQLRASPPPPYREPLSGTLYTANSRPSVVTQAPPNRETLGAAHSSDVAICDIDEHFLGENYAVLFSNKAHLQRLLAMRKFFLWLKTF</sequence>
<protein>
    <submittedName>
        <fullName evidence="2">Uncharacterized protein</fullName>
    </submittedName>
</protein>
<keyword evidence="3" id="KW-1185">Reference proteome</keyword>
<organism evidence="2 3">
    <name type="scientific">Drosophila ananassae</name>
    <name type="common">Fruit fly</name>
    <dbReference type="NCBI Taxonomy" id="7217"/>
    <lineage>
        <taxon>Eukaryota</taxon>
        <taxon>Metazoa</taxon>
        <taxon>Ecdysozoa</taxon>
        <taxon>Arthropoda</taxon>
        <taxon>Hexapoda</taxon>
        <taxon>Insecta</taxon>
        <taxon>Pterygota</taxon>
        <taxon>Neoptera</taxon>
        <taxon>Endopterygota</taxon>
        <taxon>Diptera</taxon>
        <taxon>Brachycera</taxon>
        <taxon>Muscomorpha</taxon>
        <taxon>Ephydroidea</taxon>
        <taxon>Drosophilidae</taxon>
        <taxon>Drosophila</taxon>
        <taxon>Sophophora</taxon>
    </lineage>
</organism>
<gene>
    <name evidence="2" type="primary">Dana\GF10943</name>
    <name evidence="2" type="synonym">dana_GLEANR_10902</name>
    <name evidence="2" type="ORF">GF10943</name>
</gene>
<dbReference type="STRING" id="7217.A0A0P8YJ60"/>
<dbReference type="GeneID" id="6493810"/>
<dbReference type="OrthoDB" id="10040691at2759"/>
<dbReference type="GO" id="GO:0001223">
    <property type="term" value="F:transcription coactivator binding"/>
    <property type="evidence" value="ECO:0007669"/>
    <property type="project" value="TreeGrafter"/>
</dbReference>
<dbReference type="eggNOG" id="KOG3030">
    <property type="taxonomic scope" value="Eukaryota"/>
</dbReference>
<dbReference type="GO" id="GO:0045892">
    <property type="term" value="P:negative regulation of DNA-templated transcription"/>
    <property type="evidence" value="ECO:0007669"/>
    <property type="project" value="TreeGrafter"/>
</dbReference>
<dbReference type="EMBL" id="CH902618">
    <property type="protein sequence ID" value="KPU79027.1"/>
    <property type="molecule type" value="Genomic_DNA"/>
</dbReference>
<proteinExistence type="predicted"/>
<name>A0A0P8YJ60_DROAN</name>
<accession>A0A0P8YJ60</accession>